<dbReference type="PANTHER" id="PTHR33064:SF37">
    <property type="entry name" value="RIBONUCLEASE H"/>
    <property type="match status" value="1"/>
</dbReference>
<dbReference type="AlphaFoldDB" id="A0A225UCP0"/>
<dbReference type="EMBL" id="NBNE01022075">
    <property type="protein sequence ID" value="OWY90721.1"/>
    <property type="molecule type" value="Genomic_DNA"/>
</dbReference>
<dbReference type="InterPro" id="IPR043502">
    <property type="entry name" value="DNA/RNA_pol_sf"/>
</dbReference>
<dbReference type="InterPro" id="IPR043128">
    <property type="entry name" value="Rev_trsase/Diguanyl_cyclase"/>
</dbReference>
<dbReference type="SUPFAM" id="SSF56672">
    <property type="entry name" value="DNA/RNA polymerases"/>
    <property type="match status" value="1"/>
</dbReference>
<dbReference type="PROSITE" id="PS50878">
    <property type="entry name" value="RT_POL"/>
    <property type="match status" value="1"/>
</dbReference>
<accession>A0A225UCP0</accession>
<sequence length="127" mass="14233">MQKVLAPLIPHLALMWVDDVFLFAPTVEEVEQVLRQFFLLVVKAPLKLNMAKSKLFEVEVLWCGRLISSAGVRNDPARVKALFTLPLPATVADLQCFVCATNWLQDSLPDYALIIAPLQTKLTAEKK</sequence>
<dbReference type="InterPro" id="IPR000477">
    <property type="entry name" value="RT_dom"/>
</dbReference>
<dbReference type="Gene3D" id="3.30.70.270">
    <property type="match status" value="2"/>
</dbReference>
<organism evidence="2 3">
    <name type="scientific">Phytophthora megakarya</name>
    <dbReference type="NCBI Taxonomy" id="4795"/>
    <lineage>
        <taxon>Eukaryota</taxon>
        <taxon>Sar</taxon>
        <taxon>Stramenopiles</taxon>
        <taxon>Oomycota</taxon>
        <taxon>Peronosporomycetes</taxon>
        <taxon>Peronosporales</taxon>
        <taxon>Peronosporaceae</taxon>
        <taxon>Phytophthora</taxon>
    </lineage>
</organism>
<evidence type="ECO:0000313" key="3">
    <source>
        <dbReference type="Proteomes" id="UP000198211"/>
    </source>
</evidence>
<dbReference type="Proteomes" id="UP000198211">
    <property type="component" value="Unassembled WGS sequence"/>
</dbReference>
<proteinExistence type="predicted"/>
<gene>
    <name evidence="2" type="ORF">PHMEG_00041019</name>
</gene>
<dbReference type="PANTHER" id="PTHR33064">
    <property type="entry name" value="POL PROTEIN"/>
    <property type="match status" value="1"/>
</dbReference>
<evidence type="ECO:0000313" key="2">
    <source>
        <dbReference type="EMBL" id="OWY90721.1"/>
    </source>
</evidence>
<dbReference type="InterPro" id="IPR051320">
    <property type="entry name" value="Viral_Replic_Matur_Polypro"/>
</dbReference>
<reference evidence="3" key="1">
    <citation type="submission" date="2017-03" db="EMBL/GenBank/DDBJ databases">
        <title>Phytopthora megakarya and P. palmivora, two closely related causual agents of cacao black pod achieved similar genome size and gene model numbers by different mechanisms.</title>
        <authorList>
            <person name="Ali S."/>
            <person name="Shao J."/>
            <person name="Larry D.J."/>
            <person name="Kronmiller B."/>
            <person name="Shen D."/>
            <person name="Strem M.D."/>
            <person name="Melnick R.L."/>
            <person name="Guiltinan M.J."/>
            <person name="Tyler B.M."/>
            <person name="Meinhardt L.W."/>
            <person name="Bailey B.A."/>
        </authorList>
    </citation>
    <scope>NUCLEOTIDE SEQUENCE [LARGE SCALE GENOMIC DNA]</scope>
    <source>
        <strain evidence="3">zdho120</strain>
    </source>
</reference>
<feature type="domain" description="Reverse transcriptase" evidence="1">
    <location>
        <begin position="1"/>
        <end position="67"/>
    </location>
</feature>
<keyword evidence="3" id="KW-1185">Reference proteome</keyword>
<name>A0A225UCP0_9STRA</name>
<comment type="caution">
    <text evidence="2">The sequence shown here is derived from an EMBL/GenBank/DDBJ whole genome shotgun (WGS) entry which is preliminary data.</text>
</comment>
<protein>
    <recommendedName>
        <fullName evidence="1">Reverse transcriptase domain-containing protein</fullName>
    </recommendedName>
</protein>
<dbReference type="OrthoDB" id="4358334at2759"/>
<evidence type="ECO:0000259" key="1">
    <source>
        <dbReference type="PROSITE" id="PS50878"/>
    </source>
</evidence>